<dbReference type="SUPFAM" id="SSF55785">
    <property type="entry name" value="PYP-like sensor domain (PAS domain)"/>
    <property type="match status" value="1"/>
</dbReference>
<sequence length="847" mass="93872">MHTIAVLIGVFALACGCGYLVVRHAVNSTIERQALTVAEIVASQATTARSVYAREIADKLTRDGFGPNVDSARLPGHVPIPAQFLKMVGRASSEQSHRLYEYRPVSRWNLEPTQGLTDDFLRWAWPQLEAQDRSAPAAPIEWRAVSRIETVQGQRVLRYLSADAASQQSCAACHNAYEKKPEILARRLSDGVPAGKQWQQHQLLGAVAISIPLDKAQQLAGGQVNETAVFIFGILVASFSAMFWFNWRLSRQERSLRETENQLKSSELETRSANALLQAKQGVERAFAELSTYMRGIDQHAIVSVTDRRGRIVQVNDKLLEISGFSREELIGQDHRLFGSKAHGREFFAQMWDTLERGETWRGTICNRAKAGGLYWVDSAIVPLKDASGSVDRYLSICIDITERKRAEQDMLRMATHDSLTGLVNRALLRDRIHQALECDKRTQSLAAVLFIDLDQFKAINDSLGHETGDSVLVEVARRLQACVRAEDTVARQGGDEFIVFLPHLPDAHGAGVMAERIQSRLSLPFVIDGREMIVGSSVGIALFPEDGQDADTLLKNSDSAMYQVKDAGRNHYTYFAPHMNQLAADRYAMVSELRGAAERDEFLLNFQPIIGMASGRIEAMEVLLRWQHPQRGLVPPMQFIPLAETSGLIVPIGEWVIRAACAQIRAWRAAGLQVPPLAINLSAIQVHHKTLVERIAAILREMEVGAGALEFEITEGSLMNKTDEVVSTLRRLCGLGVRLAIDDFGTGYSSLSYLKRLPVDTLKIDRSFVMDIRSDAEDAAIVGAVISMARSLKLKVIAEGVETPYQLEFLRALGCDQYQGFLASKPLSAIDAARRLTQRVPDDTPA</sequence>
<dbReference type="SMART" id="SM00052">
    <property type="entry name" value="EAL"/>
    <property type="match status" value="1"/>
</dbReference>
<protein>
    <submittedName>
        <fullName evidence="7">EAL domain-containing protein</fullName>
    </submittedName>
</protein>
<dbReference type="InterPro" id="IPR021796">
    <property type="entry name" value="Tll0287-like_dom"/>
</dbReference>
<feature type="domain" description="GGDEF" evidence="6">
    <location>
        <begin position="445"/>
        <end position="578"/>
    </location>
</feature>
<evidence type="ECO:0000259" key="3">
    <source>
        <dbReference type="PROSITE" id="PS50112"/>
    </source>
</evidence>
<dbReference type="InterPro" id="IPR000700">
    <property type="entry name" value="PAS-assoc_C"/>
</dbReference>
<gene>
    <name evidence="7" type="ORF">HLB44_31390</name>
</gene>
<dbReference type="InterPro" id="IPR035919">
    <property type="entry name" value="EAL_sf"/>
</dbReference>
<accession>A0ABX2ESN1</accession>
<feature type="domain" description="EAL" evidence="5">
    <location>
        <begin position="587"/>
        <end position="841"/>
    </location>
</feature>
<dbReference type="Pfam" id="PF00990">
    <property type="entry name" value="GGDEF"/>
    <property type="match status" value="1"/>
</dbReference>
<dbReference type="InterPro" id="IPR000160">
    <property type="entry name" value="GGDEF_dom"/>
</dbReference>
<comment type="caution">
    <text evidence="7">The sequence shown here is derived from an EMBL/GenBank/DDBJ whole genome shotgun (WGS) entry which is preliminary data.</text>
</comment>
<name>A0ABX2ESN1_9BURK</name>
<dbReference type="CDD" id="cd01949">
    <property type="entry name" value="GGDEF"/>
    <property type="match status" value="1"/>
</dbReference>
<dbReference type="Pfam" id="PF13426">
    <property type="entry name" value="PAS_9"/>
    <property type="match status" value="1"/>
</dbReference>
<proteinExistence type="predicted"/>
<dbReference type="CDD" id="cd00130">
    <property type="entry name" value="PAS"/>
    <property type="match status" value="1"/>
</dbReference>
<dbReference type="InterPro" id="IPR029787">
    <property type="entry name" value="Nucleotide_cyclase"/>
</dbReference>
<dbReference type="InterPro" id="IPR052155">
    <property type="entry name" value="Biofilm_reg_signaling"/>
</dbReference>
<organism evidence="7 8">
    <name type="scientific">Pseudaquabacterium terrae</name>
    <dbReference type="NCBI Taxonomy" id="2732868"/>
    <lineage>
        <taxon>Bacteria</taxon>
        <taxon>Pseudomonadati</taxon>
        <taxon>Pseudomonadota</taxon>
        <taxon>Betaproteobacteria</taxon>
        <taxon>Burkholderiales</taxon>
        <taxon>Sphaerotilaceae</taxon>
        <taxon>Pseudaquabacterium</taxon>
    </lineage>
</organism>
<feature type="coiled-coil region" evidence="1">
    <location>
        <begin position="249"/>
        <end position="276"/>
    </location>
</feature>
<dbReference type="SUPFAM" id="SSF141868">
    <property type="entry name" value="EAL domain-like"/>
    <property type="match status" value="1"/>
</dbReference>
<dbReference type="Proteomes" id="UP000737171">
    <property type="component" value="Unassembled WGS sequence"/>
</dbReference>
<evidence type="ECO:0000259" key="6">
    <source>
        <dbReference type="PROSITE" id="PS50887"/>
    </source>
</evidence>
<dbReference type="SMART" id="SM00086">
    <property type="entry name" value="PAC"/>
    <property type="match status" value="1"/>
</dbReference>
<dbReference type="Gene3D" id="3.30.70.270">
    <property type="match status" value="1"/>
</dbReference>
<dbReference type="PROSITE" id="PS50883">
    <property type="entry name" value="EAL"/>
    <property type="match status" value="1"/>
</dbReference>
<dbReference type="SMART" id="SM00267">
    <property type="entry name" value="GGDEF"/>
    <property type="match status" value="1"/>
</dbReference>
<dbReference type="PROSITE" id="PS50887">
    <property type="entry name" value="GGDEF"/>
    <property type="match status" value="1"/>
</dbReference>
<dbReference type="NCBIfam" id="TIGR00254">
    <property type="entry name" value="GGDEF"/>
    <property type="match status" value="1"/>
</dbReference>
<dbReference type="PROSITE" id="PS50112">
    <property type="entry name" value="PAS"/>
    <property type="match status" value="1"/>
</dbReference>
<reference evidence="7 8" key="1">
    <citation type="submission" date="2020-05" db="EMBL/GenBank/DDBJ databases">
        <title>Aquincola sp. isolate from soil.</title>
        <authorList>
            <person name="Han J."/>
            <person name="Kim D.-U."/>
        </authorList>
    </citation>
    <scope>NUCLEOTIDE SEQUENCE [LARGE SCALE GENOMIC DNA]</scope>
    <source>
        <strain evidence="7 8">S2</strain>
    </source>
</reference>
<dbReference type="Gene3D" id="3.30.450.20">
    <property type="entry name" value="PAS domain"/>
    <property type="match status" value="1"/>
</dbReference>
<dbReference type="PANTHER" id="PTHR44757:SF2">
    <property type="entry name" value="BIOFILM ARCHITECTURE MAINTENANCE PROTEIN MBAA"/>
    <property type="match status" value="1"/>
</dbReference>
<dbReference type="InterPro" id="IPR043128">
    <property type="entry name" value="Rev_trsase/Diguanyl_cyclase"/>
</dbReference>
<feature type="domain" description="PAS" evidence="3">
    <location>
        <begin position="303"/>
        <end position="333"/>
    </location>
</feature>
<evidence type="ECO:0000256" key="1">
    <source>
        <dbReference type="SAM" id="Coils"/>
    </source>
</evidence>
<dbReference type="Pfam" id="PF00563">
    <property type="entry name" value="EAL"/>
    <property type="match status" value="1"/>
</dbReference>
<dbReference type="InterPro" id="IPR001610">
    <property type="entry name" value="PAC"/>
</dbReference>
<keyword evidence="8" id="KW-1185">Reference proteome</keyword>
<keyword evidence="1" id="KW-0175">Coiled coil</keyword>
<evidence type="ECO:0000259" key="5">
    <source>
        <dbReference type="PROSITE" id="PS50883"/>
    </source>
</evidence>
<dbReference type="CDD" id="cd01948">
    <property type="entry name" value="EAL"/>
    <property type="match status" value="1"/>
</dbReference>
<dbReference type="InterPro" id="IPR001633">
    <property type="entry name" value="EAL_dom"/>
</dbReference>
<dbReference type="InterPro" id="IPR000014">
    <property type="entry name" value="PAS"/>
</dbReference>
<evidence type="ECO:0000259" key="4">
    <source>
        <dbReference type="PROSITE" id="PS50113"/>
    </source>
</evidence>
<evidence type="ECO:0000313" key="8">
    <source>
        <dbReference type="Proteomes" id="UP000737171"/>
    </source>
</evidence>
<dbReference type="NCBIfam" id="TIGR00229">
    <property type="entry name" value="sensory_box"/>
    <property type="match status" value="1"/>
</dbReference>
<dbReference type="RefSeq" id="WP_173132815.1">
    <property type="nucleotide sequence ID" value="NZ_JABRWJ010000012.1"/>
</dbReference>
<dbReference type="EMBL" id="JABRWJ010000012">
    <property type="protein sequence ID" value="NRF71501.1"/>
    <property type="molecule type" value="Genomic_DNA"/>
</dbReference>
<keyword evidence="2" id="KW-1133">Transmembrane helix</keyword>
<evidence type="ECO:0000313" key="7">
    <source>
        <dbReference type="EMBL" id="NRF71501.1"/>
    </source>
</evidence>
<dbReference type="Pfam" id="PF11845">
    <property type="entry name" value="Tll0287-like"/>
    <property type="match status" value="1"/>
</dbReference>
<dbReference type="Gene3D" id="3.20.20.450">
    <property type="entry name" value="EAL domain"/>
    <property type="match status" value="1"/>
</dbReference>
<keyword evidence="2" id="KW-0812">Transmembrane</keyword>
<dbReference type="PANTHER" id="PTHR44757">
    <property type="entry name" value="DIGUANYLATE CYCLASE DGCP"/>
    <property type="match status" value="1"/>
</dbReference>
<dbReference type="InterPro" id="IPR035965">
    <property type="entry name" value="PAS-like_dom_sf"/>
</dbReference>
<keyword evidence="2" id="KW-0472">Membrane</keyword>
<feature type="transmembrane region" description="Helical" evidence="2">
    <location>
        <begin position="228"/>
        <end position="247"/>
    </location>
</feature>
<dbReference type="PROSITE" id="PS50113">
    <property type="entry name" value="PAC"/>
    <property type="match status" value="1"/>
</dbReference>
<feature type="domain" description="PAC" evidence="4">
    <location>
        <begin position="359"/>
        <end position="413"/>
    </location>
</feature>
<evidence type="ECO:0000256" key="2">
    <source>
        <dbReference type="SAM" id="Phobius"/>
    </source>
</evidence>
<dbReference type="SUPFAM" id="SSF55073">
    <property type="entry name" value="Nucleotide cyclase"/>
    <property type="match status" value="1"/>
</dbReference>